<protein>
    <recommendedName>
        <fullName evidence="9">Glycosyltransferase RgtA/B/C/D-like domain-containing protein</fullName>
    </recommendedName>
</protein>
<evidence type="ECO:0000256" key="7">
    <source>
        <dbReference type="ARBA" id="ARBA00023136"/>
    </source>
</evidence>
<feature type="transmembrane region" description="Helical" evidence="8">
    <location>
        <begin position="341"/>
        <end position="371"/>
    </location>
</feature>
<feature type="transmembrane region" description="Helical" evidence="8">
    <location>
        <begin position="303"/>
        <end position="321"/>
    </location>
</feature>
<evidence type="ECO:0000313" key="11">
    <source>
        <dbReference type="Proteomes" id="UP000608522"/>
    </source>
</evidence>
<keyword evidence="4" id="KW-0808">Transferase</keyword>
<keyword evidence="5 8" id="KW-0812">Transmembrane</keyword>
<evidence type="ECO:0000256" key="6">
    <source>
        <dbReference type="ARBA" id="ARBA00022989"/>
    </source>
</evidence>
<feature type="domain" description="Glycosyltransferase RgtA/B/C/D-like" evidence="9">
    <location>
        <begin position="99"/>
        <end position="250"/>
    </location>
</feature>
<dbReference type="PANTHER" id="PTHR33908:SF3">
    <property type="entry name" value="UNDECAPRENYL PHOSPHATE-ALPHA-4-AMINO-4-DEOXY-L-ARABINOSE ARABINOSYL TRANSFERASE"/>
    <property type="match status" value="1"/>
</dbReference>
<dbReference type="EMBL" id="BNED01000005">
    <property type="protein sequence ID" value="GHI78529.1"/>
    <property type="molecule type" value="Genomic_DNA"/>
</dbReference>
<dbReference type="Pfam" id="PF13231">
    <property type="entry name" value="PMT_2"/>
    <property type="match status" value="1"/>
</dbReference>
<dbReference type="PANTHER" id="PTHR33908">
    <property type="entry name" value="MANNOSYLTRANSFERASE YKCB-RELATED"/>
    <property type="match status" value="1"/>
</dbReference>
<feature type="transmembrane region" description="Helical" evidence="8">
    <location>
        <begin position="273"/>
        <end position="296"/>
    </location>
</feature>
<feature type="transmembrane region" description="Helical" evidence="8">
    <location>
        <begin position="141"/>
        <end position="159"/>
    </location>
</feature>
<feature type="transmembrane region" description="Helical" evidence="8">
    <location>
        <begin position="166"/>
        <end position="183"/>
    </location>
</feature>
<evidence type="ECO:0000256" key="2">
    <source>
        <dbReference type="ARBA" id="ARBA00022475"/>
    </source>
</evidence>
<keyword evidence="7 8" id="KW-0472">Membrane</keyword>
<gene>
    <name evidence="10" type="ORF">Sspor_40900</name>
</gene>
<comment type="subcellular location">
    <subcellularLocation>
        <location evidence="1">Cell membrane</location>
        <topology evidence="1">Multi-pass membrane protein</topology>
    </subcellularLocation>
</comment>
<proteinExistence type="predicted"/>
<keyword evidence="6 8" id="KW-1133">Transmembrane helix</keyword>
<evidence type="ECO:0000256" key="4">
    <source>
        <dbReference type="ARBA" id="ARBA00022679"/>
    </source>
</evidence>
<keyword evidence="3" id="KW-0328">Glycosyltransferase</keyword>
<dbReference type="Proteomes" id="UP000608522">
    <property type="component" value="Unassembled WGS sequence"/>
</dbReference>
<evidence type="ECO:0000256" key="8">
    <source>
        <dbReference type="SAM" id="Phobius"/>
    </source>
</evidence>
<evidence type="ECO:0000259" key="9">
    <source>
        <dbReference type="Pfam" id="PF13231"/>
    </source>
</evidence>
<dbReference type="InterPro" id="IPR050297">
    <property type="entry name" value="LipidA_mod_glycosyltrf_83"/>
</dbReference>
<organism evidence="10 11">
    <name type="scientific">Streptomyces spororaveus</name>
    <dbReference type="NCBI Taxonomy" id="284039"/>
    <lineage>
        <taxon>Bacteria</taxon>
        <taxon>Bacillati</taxon>
        <taxon>Actinomycetota</taxon>
        <taxon>Actinomycetes</taxon>
        <taxon>Kitasatosporales</taxon>
        <taxon>Streptomycetaceae</taxon>
        <taxon>Streptomyces</taxon>
    </lineage>
</organism>
<evidence type="ECO:0000313" key="10">
    <source>
        <dbReference type="EMBL" id="GHI78529.1"/>
    </source>
</evidence>
<feature type="transmembrane region" description="Helical" evidence="8">
    <location>
        <begin position="232"/>
        <end position="253"/>
    </location>
</feature>
<name>A0ABQ3TDQ1_9ACTN</name>
<comment type="caution">
    <text evidence="10">The sequence shown here is derived from an EMBL/GenBank/DDBJ whole genome shotgun (WGS) entry which is preliminary data.</text>
</comment>
<evidence type="ECO:0000256" key="5">
    <source>
        <dbReference type="ARBA" id="ARBA00022692"/>
    </source>
</evidence>
<evidence type="ECO:0000256" key="3">
    <source>
        <dbReference type="ARBA" id="ARBA00022676"/>
    </source>
</evidence>
<sequence>MATRPPPRAAAITVCVTTLIRPAQDADAGPGTTGRQLPGTPFGLWMWPALATLACTLTGIRGPLLGTDEIVTWDVAERSTARILAMLHRVDAVHGTYYLLMHGWTALFGSSHTSLRMPSALAMAATAAVVTLIGRRLFGERAGLCGGVLFAVVPVVSRYGQEARSYALVVLAATVATLLLLRAFDRPRSWGRWAAYSACLAVVGLLHLVALTVVAGHLAAVLLRARRRRRELWCFLAAAAVGGACAAPVILLGRSQASRQLFWVPEPDLWALAGIWPQVFASSLCAGAVVTLAALAGKERREALLPCAALVVVPPLVLWAASHGDVSYFRFQYVMFTVPHWAVLAGAGLAAAARSWRVVAVVLAALSLLVLPDQRRMREPFEHDVPHGADYAGAARTIEKYHRPGDGVVYVRGGPWMLDRGVRYYLGRDPELREVFLARSAAENDELYPAYCTQPARCLRGESRIWVVVPGTGPDPLESVPAVQARVLRAQYTTYGTERLSGLTVALLQRKS</sequence>
<keyword evidence="11" id="KW-1185">Reference proteome</keyword>
<keyword evidence="2" id="KW-1003">Cell membrane</keyword>
<dbReference type="InterPro" id="IPR038731">
    <property type="entry name" value="RgtA/B/C-like"/>
</dbReference>
<reference evidence="11" key="1">
    <citation type="submission" date="2023-07" db="EMBL/GenBank/DDBJ databases">
        <title>Whole genome shotgun sequence of Streptomyces spororaveus NBRC 15456.</title>
        <authorList>
            <person name="Komaki H."/>
            <person name="Tamura T."/>
        </authorList>
    </citation>
    <scope>NUCLEOTIDE SEQUENCE [LARGE SCALE GENOMIC DNA]</scope>
    <source>
        <strain evidence="11">NBRC 15456</strain>
    </source>
</reference>
<accession>A0ABQ3TDQ1</accession>
<evidence type="ECO:0000256" key="1">
    <source>
        <dbReference type="ARBA" id="ARBA00004651"/>
    </source>
</evidence>
<feature type="transmembrane region" description="Helical" evidence="8">
    <location>
        <begin position="195"/>
        <end position="220"/>
    </location>
</feature>